<reference evidence="18 19" key="1">
    <citation type="submission" date="2024-05" db="EMBL/GenBank/DDBJ databases">
        <authorList>
            <person name="Wallberg A."/>
        </authorList>
    </citation>
    <scope>NUCLEOTIDE SEQUENCE [LARGE SCALE GENOMIC DNA]</scope>
</reference>
<evidence type="ECO:0000256" key="11">
    <source>
        <dbReference type="ARBA" id="ARBA00023157"/>
    </source>
</evidence>
<gene>
    <name evidence="18" type="ORF">MNOR_LOCUS4494</name>
</gene>
<sequence length="192" mass="21422">VPLSLYPALYRCWPYPTQVCSLQAILLPILHLQAALTLSLLALDRYAYILHPKLYSTVVSKGWCLCLIFGTWVAAVGLNVVLFIPSPHFYFNYKGSLACEPQHTMNSRVIITACAIYFPATMITMYCYGTIFHVVRTSLSHLVCATITTPEILGGTALDKLMVSEREKSLRTCRVMAVVSLSFIILSLHHGH</sequence>
<evidence type="ECO:0000256" key="12">
    <source>
        <dbReference type="ARBA" id="ARBA00023170"/>
    </source>
</evidence>
<dbReference type="CDD" id="cd00637">
    <property type="entry name" value="7tm_classA_rhodopsin-like"/>
    <property type="match status" value="1"/>
</dbReference>
<dbReference type="GO" id="GO:0060170">
    <property type="term" value="C:ciliary membrane"/>
    <property type="evidence" value="ECO:0007669"/>
    <property type="project" value="UniProtKB-SubCell"/>
</dbReference>
<dbReference type="GO" id="GO:0004930">
    <property type="term" value="F:G protein-coupled receptor activity"/>
    <property type="evidence" value="ECO:0007669"/>
    <property type="project" value="UniProtKB-KW"/>
</dbReference>
<keyword evidence="6 16" id="KW-0812">Transmembrane</keyword>
<dbReference type="PANTHER" id="PTHR22752">
    <property type="entry name" value="G PROTEIN-COUPLED RECEPTOR"/>
    <property type="match status" value="1"/>
</dbReference>
<dbReference type="InterPro" id="IPR017452">
    <property type="entry name" value="GPCR_Rhodpsn_7TM"/>
</dbReference>
<evidence type="ECO:0000256" key="5">
    <source>
        <dbReference type="ARBA" id="ARBA00022475"/>
    </source>
</evidence>
<evidence type="ECO:0000256" key="9">
    <source>
        <dbReference type="ARBA" id="ARBA00023069"/>
    </source>
</evidence>
<dbReference type="Proteomes" id="UP001497623">
    <property type="component" value="Unassembled WGS sequence"/>
</dbReference>
<evidence type="ECO:0000256" key="10">
    <source>
        <dbReference type="ARBA" id="ARBA00023136"/>
    </source>
</evidence>
<feature type="transmembrane region" description="Helical" evidence="16">
    <location>
        <begin position="24"/>
        <end position="43"/>
    </location>
</feature>
<keyword evidence="13" id="KW-0325">Glycoprotein</keyword>
<dbReference type="EMBL" id="CAXKWB010001650">
    <property type="protein sequence ID" value="CAL4065036.1"/>
    <property type="molecule type" value="Genomic_DNA"/>
</dbReference>
<feature type="transmembrane region" description="Helical" evidence="16">
    <location>
        <begin position="105"/>
        <end position="128"/>
    </location>
</feature>
<evidence type="ECO:0000256" key="16">
    <source>
        <dbReference type="SAM" id="Phobius"/>
    </source>
</evidence>
<comment type="caution">
    <text evidence="18">The sequence shown here is derived from an EMBL/GenBank/DDBJ whole genome shotgun (WGS) entry which is preliminary data.</text>
</comment>
<keyword evidence="19" id="KW-1185">Reference proteome</keyword>
<evidence type="ECO:0000256" key="6">
    <source>
        <dbReference type="ARBA" id="ARBA00022692"/>
    </source>
</evidence>
<evidence type="ECO:0000256" key="4">
    <source>
        <dbReference type="ARBA" id="ARBA00022473"/>
    </source>
</evidence>
<evidence type="ECO:0000256" key="13">
    <source>
        <dbReference type="ARBA" id="ARBA00023180"/>
    </source>
</evidence>
<evidence type="ECO:0000256" key="15">
    <source>
        <dbReference type="ARBA" id="ARBA00023273"/>
    </source>
</evidence>
<dbReference type="PANTHER" id="PTHR22752:SF10">
    <property type="entry name" value="G-PROTEIN COUPLED RECEPTOR 161"/>
    <property type="match status" value="1"/>
</dbReference>
<dbReference type="Gene3D" id="1.20.1070.10">
    <property type="entry name" value="Rhodopsin 7-helix transmembrane proteins"/>
    <property type="match status" value="1"/>
</dbReference>
<feature type="non-terminal residue" evidence="18">
    <location>
        <position position="1"/>
    </location>
</feature>
<comment type="similarity">
    <text evidence="3">Belongs to the G-protein coupled receptor 1 family.</text>
</comment>
<evidence type="ECO:0000256" key="1">
    <source>
        <dbReference type="ARBA" id="ARBA00004309"/>
    </source>
</evidence>
<evidence type="ECO:0000259" key="17">
    <source>
        <dbReference type="PROSITE" id="PS50262"/>
    </source>
</evidence>
<keyword evidence="12" id="KW-0675">Receptor</keyword>
<feature type="domain" description="G-protein coupled receptors family 1 profile" evidence="17">
    <location>
        <begin position="1"/>
        <end position="192"/>
    </location>
</feature>
<keyword evidence="9" id="KW-0969">Cilium</keyword>
<organism evidence="18 19">
    <name type="scientific">Meganyctiphanes norvegica</name>
    <name type="common">Northern krill</name>
    <name type="synonym">Thysanopoda norvegica</name>
    <dbReference type="NCBI Taxonomy" id="48144"/>
    <lineage>
        <taxon>Eukaryota</taxon>
        <taxon>Metazoa</taxon>
        <taxon>Ecdysozoa</taxon>
        <taxon>Arthropoda</taxon>
        <taxon>Crustacea</taxon>
        <taxon>Multicrustacea</taxon>
        <taxon>Malacostraca</taxon>
        <taxon>Eumalacostraca</taxon>
        <taxon>Eucarida</taxon>
        <taxon>Euphausiacea</taxon>
        <taxon>Euphausiidae</taxon>
        <taxon>Meganyctiphanes</taxon>
    </lineage>
</organism>
<accession>A0AAV2PTF1</accession>
<evidence type="ECO:0000256" key="2">
    <source>
        <dbReference type="ARBA" id="ARBA00004651"/>
    </source>
</evidence>
<dbReference type="Pfam" id="PF00001">
    <property type="entry name" value="7tm_1"/>
    <property type="match status" value="1"/>
</dbReference>
<keyword evidence="15" id="KW-0966">Cell projection</keyword>
<keyword evidence="5" id="KW-1003">Cell membrane</keyword>
<dbReference type="SUPFAM" id="SSF81321">
    <property type="entry name" value="Family A G protein-coupled receptor-like"/>
    <property type="match status" value="1"/>
</dbReference>
<dbReference type="PROSITE" id="PS50262">
    <property type="entry name" value="G_PROTEIN_RECEP_F1_2"/>
    <property type="match status" value="1"/>
</dbReference>
<name>A0AAV2PTF1_MEGNR</name>
<evidence type="ECO:0000313" key="18">
    <source>
        <dbReference type="EMBL" id="CAL4065036.1"/>
    </source>
</evidence>
<keyword evidence="7 16" id="KW-1133">Transmembrane helix</keyword>
<keyword evidence="14" id="KW-0807">Transducer</keyword>
<feature type="transmembrane region" description="Helical" evidence="16">
    <location>
        <begin position="63"/>
        <end position="85"/>
    </location>
</feature>
<comment type="subcellular location">
    <subcellularLocation>
        <location evidence="2">Cell membrane</location>
        <topology evidence="2">Multi-pass membrane protein</topology>
    </subcellularLocation>
    <subcellularLocation>
        <location evidence="1">Cell projection</location>
        <location evidence="1">Cilium membrane</location>
    </subcellularLocation>
</comment>
<evidence type="ECO:0000256" key="3">
    <source>
        <dbReference type="ARBA" id="ARBA00010663"/>
    </source>
</evidence>
<dbReference type="InterPro" id="IPR000276">
    <property type="entry name" value="GPCR_Rhodpsn"/>
</dbReference>
<dbReference type="GO" id="GO:0005768">
    <property type="term" value="C:endosome"/>
    <property type="evidence" value="ECO:0007669"/>
    <property type="project" value="TreeGrafter"/>
</dbReference>
<dbReference type="AlphaFoldDB" id="A0AAV2PTF1"/>
<evidence type="ECO:0000256" key="8">
    <source>
        <dbReference type="ARBA" id="ARBA00023040"/>
    </source>
</evidence>
<protein>
    <recommendedName>
        <fullName evidence="17">G-protein coupled receptors family 1 profile domain-containing protein</fullName>
    </recommendedName>
</protein>
<proteinExistence type="inferred from homology"/>
<evidence type="ECO:0000256" key="7">
    <source>
        <dbReference type="ARBA" id="ARBA00022989"/>
    </source>
</evidence>
<keyword evidence="8" id="KW-0297">G-protein coupled receptor</keyword>
<keyword evidence="4" id="KW-0217">Developmental protein</keyword>
<keyword evidence="11" id="KW-1015">Disulfide bond</keyword>
<evidence type="ECO:0000313" key="19">
    <source>
        <dbReference type="Proteomes" id="UP001497623"/>
    </source>
</evidence>
<evidence type="ECO:0000256" key="14">
    <source>
        <dbReference type="ARBA" id="ARBA00023224"/>
    </source>
</evidence>
<keyword evidence="10 16" id="KW-0472">Membrane</keyword>